<dbReference type="EMBL" id="JAGTJQ010000007">
    <property type="protein sequence ID" value="KAH7027954.1"/>
    <property type="molecule type" value="Genomic_DNA"/>
</dbReference>
<name>A0A9P9BNY4_9PEZI</name>
<gene>
    <name evidence="2" type="ORF">B0I36DRAFT_433114</name>
</gene>
<comment type="caution">
    <text evidence="2">The sequence shown here is derived from an EMBL/GenBank/DDBJ whole genome shotgun (WGS) entry which is preliminary data.</text>
</comment>
<proteinExistence type="predicted"/>
<sequence>MAAASLATLPNELLEDILRPLARSDLNSLCISCKALQKRIEPFLYADAGRIIERVVHRSIGNTAIIKAARHGPIKTDAWCFSALRQLIRQNRFESFQILWDRDYWDPTYVQGRMHVLKNKRSGDIWSGTPKMFAEACRPASRHFMEYMLEHPCNSGHYMGQAVPDILLIKVLRRGDATASLVQYLLDHGADPHRCQATGGAQADPLALAIQHDQMDIFELLLARGASIHGKRFYQKADGILHIPIFTAAVKMASQGPQAVLRCVDSGSMVNHAAAVIARGRAQRGNGSQKKAFMPHPIYAYLYAIEDWDPEESSTMTPVEGVKFWLELGVAIGKDARPVQNARAVQEPVSAQEGELSQEAVRKPWARHDLTAKSLVFFLIQQRGLRRFESDGYFTLVKFLASLGSSRDEVLELRDMYNRCHHMESTVVNDRWQEVLRMLDVPYA</sequence>
<dbReference type="SUPFAM" id="SSF48403">
    <property type="entry name" value="Ankyrin repeat"/>
    <property type="match status" value="1"/>
</dbReference>
<feature type="domain" description="F-box" evidence="1">
    <location>
        <begin position="3"/>
        <end position="55"/>
    </location>
</feature>
<reference evidence="2" key="1">
    <citation type="journal article" date="2021" name="Nat. Commun.">
        <title>Genetic determinants of endophytism in the Arabidopsis root mycobiome.</title>
        <authorList>
            <person name="Mesny F."/>
            <person name="Miyauchi S."/>
            <person name="Thiergart T."/>
            <person name="Pickel B."/>
            <person name="Atanasova L."/>
            <person name="Karlsson M."/>
            <person name="Huettel B."/>
            <person name="Barry K.W."/>
            <person name="Haridas S."/>
            <person name="Chen C."/>
            <person name="Bauer D."/>
            <person name="Andreopoulos W."/>
            <person name="Pangilinan J."/>
            <person name="LaButti K."/>
            <person name="Riley R."/>
            <person name="Lipzen A."/>
            <person name="Clum A."/>
            <person name="Drula E."/>
            <person name="Henrissat B."/>
            <person name="Kohler A."/>
            <person name="Grigoriev I.V."/>
            <person name="Martin F.M."/>
            <person name="Hacquard S."/>
        </authorList>
    </citation>
    <scope>NUCLEOTIDE SEQUENCE</scope>
    <source>
        <strain evidence="2">MPI-CAGE-CH-0230</strain>
    </source>
</reference>
<dbReference type="InterPro" id="IPR036770">
    <property type="entry name" value="Ankyrin_rpt-contain_sf"/>
</dbReference>
<accession>A0A9P9BNY4</accession>
<protein>
    <recommendedName>
        <fullName evidence="1">F-box domain-containing protein</fullName>
    </recommendedName>
</protein>
<evidence type="ECO:0000259" key="1">
    <source>
        <dbReference type="PROSITE" id="PS50181"/>
    </source>
</evidence>
<dbReference type="OrthoDB" id="4508560at2759"/>
<dbReference type="PROSITE" id="PS50181">
    <property type="entry name" value="FBOX"/>
    <property type="match status" value="1"/>
</dbReference>
<dbReference type="Proteomes" id="UP000756346">
    <property type="component" value="Unassembled WGS sequence"/>
</dbReference>
<dbReference type="Gene3D" id="1.25.40.20">
    <property type="entry name" value="Ankyrin repeat-containing domain"/>
    <property type="match status" value="1"/>
</dbReference>
<evidence type="ECO:0000313" key="3">
    <source>
        <dbReference type="Proteomes" id="UP000756346"/>
    </source>
</evidence>
<keyword evidence="3" id="KW-1185">Reference proteome</keyword>
<dbReference type="InterPro" id="IPR001810">
    <property type="entry name" value="F-box_dom"/>
</dbReference>
<evidence type="ECO:0000313" key="2">
    <source>
        <dbReference type="EMBL" id="KAH7027954.1"/>
    </source>
</evidence>
<dbReference type="AlphaFoldDB" id="A0A9P9BNY4"/>
<dbReference type="GeneID" id="70192202"/>
<dbReference type="RefSeq" id="XP_046010753.1">
    <property type="nucleotide sequence ID" value="XM_046162656.1"/>
</dbReference>
<organism evidence="2 3">
    <name type="scientific">Microdochium trichocladiopsis</name>
    <dbReference type="NCBI Taxonomy" id="1682393"/>
    <lineage>
        <taxon>Eukaryota</taxon>
        <taxon>Fungi</taxon>
        <taxon>Dikarya</taxon>
        <taxon>Ascomycota</taxon>
        <taxon>Pezizomycotina</taxon>
        <taxon>Sordariomycetes</taxon>
        <taxon>Xylariomycetidae</taxon>
        <taxon>Xylariales</taxon>
        <taxon>Microdochiaceae</taxon>
        <taxon>Microdochium</taxon>
    </lineage>
</organism>